<evidence type="ECO:0000313" key="8">
    <source>
        <dbReference type="EMBL" id="ELY46644.1"/>
    </source>
</evidence>
<evidence type="ECO:0000256" key="3">
    <source>
        <dbReference type="ARBA" id="ARBA00022989"/>
    </source>
</evidence>
<dbReference type="STRING" id="1230460.C495_06038"/>
<feature type="domain" description="Zinc-ribbon" evidence="7">
    <location>
        <begin position="5"/>
        <end position="26"/>
    </location>
</feature>
<dbReference type="InterPro" id="IPR019109">
    <property type="entry name" value="MamF_MmsF"/>
</dbReference>
<evidence type="ECO:0000256" key="6">
    <source>
        <dbReference type="SAM" id="Phobius"/>
    </source>
</evidence>
<organism evidence="8 9">
    <name type="scientific">Natronorubrum sulfidifaciens JCM 14089</name>
    <dbReference type="NCBI Taxonomy" id="1230460"/>
    <lineage>
        <taxon>Archaea</taxon>
        <taxon>Methanobacteriati</taxon>
        <taxon>Methanobacteriota</taxon>
        <taxon>Stenosarchaea group</taxon>
        <taxon>Halobacteria</taxon>
        <taxon>Halobacteriales</taxon>
        <taxon>Natrialbaceae</taxon>
        <taxon>Natronorubrum</taxon>
    </lineage>
</organism>
<evidence type="ECO:0000313" key="9">
    <source>
        <dbReference type="Proteomes" id="UP000011661"/>
    </source>
</evidence>
<evidence type="ECO:0000256" key="5">
    <source>
        <dbReference type="SAM" id="MobiDB-lite"/>
    </source>
</evidence>
<evidence type="ECO:0000256" key="1">
    <source>
        <dbReference type="ARBA" id="ARBA00004141"/>
    </source>
</evidence>
<feature type="region of interest" description="Disordered" evidence="5">
    <location>
        <begin position="32"/>
        <end position="52"/>
    </location>
</feature>
<keyword evidence="2 6" id="KW-0812">Transmembrane</keyword>
<reference evidence="8 9" key="1">
    <citation type="journal article" date="2014" name="PLoS Genet.">
        <title>Phylogenetically driven sequencing of extremely halophilic archaea reveals strategies for static and dynamic osmo-response.</title>
        <authorList>
            <person name="Becker E.A."/>
            <person name="Seitzer P.M."/>
            <person name="Tritt A."/>
            <person name="Larsen D."/>
            <person name="Krusor M."/>
            <person name="Yao A.I."/>
            <person name="Wu D."/>
            <person name="Madern D."/>
            <person name="Eisen J.A."/>
            <person name="Darling A.E."/>
            <person name="Facciotti M.T."/>
        </authorList>
    </citation>
    <scope>NUCLEOTIDE SEQUENCE [LARGE SCALE GENOMIC DNA]</scope>
    <source>
        <strain evidence="8 9">JCM 14089</strain>
    </source>
</reference>
<dbReference type="RefSeq" id="WP_008160966.1">
    <property type="nucleotide sequence ID" value="NZ_AOHX01000029.1"/>
</dbReference>
<feature type="compositionally biased region" description="Basic and acidic residues" evidence="5">
    <location>
        <begin position="38"/>
        <end position="52"/>
    </location>
</feature>
<comment type="caution">
    <text evidence="8">The sequence shown here is derived from an EMBL/GenBank/DDBJ whole genome shotgun (WGS) entry which is preliminary data.</text>
</comment>
<name>L9WB05_9EURY</name>
<accession>L9WB05</accession>
<evidence type="ECO:0000259" key="7">
    <source>
        <dbReference type="Pfam" id="PF13240"/>
    </source>
</evidence>
<dbReference type="EMBL" id="AOHX01000029">
    <property type="protein sequence ID" value="ELY46644.1"/>
    <property type="molecule type" value="Genomic_DNA"/>
</dbReference>
<keyword evidence="3 6" id="KW-1133">Transmembrane helix</keyword>
<evidence type="ECO:0000256" key="4">
    <source>
        <dbReference type="ARBA" id="ARBA00023136"/>
    </source>
</evidence>
<protein>
    <recommendedName>
        <fullName evidence="7">Zinc-ribbon domain-containing protein</fullName>
    </recommendedName>
</protein>
<comment type="subcellular location">
    <subcellularLocation>
        <location evidence="1">Membrane</location>
        <topology evidence="1">Multi-pass membrane protein</topology>
    </subcellularLocation>
</comment>
<sequence>METEYCRHCGATLAADSKFCSECGKAVAESGGWGGDGSGHDRQHEPTAHATTREKETTFAAITHILGLLTWVIGPLIVLVATEDEFVEENARNALNWQIMFSIYMLLSFVLTFVLIGLVFLFLVPIVDLIVCIVAAVKANDGEAWKYPATPDLV</sequence>
<dbReference type="eggNOG" id="arCOG06382">
    <property type="taxonomic scope" value="Archaea"/>
</dbReference>
<dbReference type="AlphaFoldDB" id="L9WB05"/>
<dbReference type="PATRIC" id="fig|1230460.4.peg.1223"/>
<dbReference type="OrthoDB" id="187449at2157"/>
<dbReference type="Pfam" id="PF09685">
    <property type="entry name" value="MamF_MmsF"/>
    <property type="match status" value="1"/>
</dbReference>
<dbReference type="InterPro" id="IPR026870">
    <property type="entry name" value="Zinc_ribbon_dom"/>
</dbReference>
<evidence type="ECO:0000256" key="2">
    <source>
        <dbReference type="ARBA" id="ARBA00022692"/>
    </source>
</evidence>
<feature type="transmembrane region" description="Helical" evidence="6">
    <location>
        <begin position="59"/>
        <end position="81"/>
    </location>
</feature>
<feature type="transmembrane region" description="Helical" evidence="6">
    <location>
        <begin position="101"/>
        <end position="124"/>
    </location>
</feature>
<keyword evidence="9" id="KW-1185">Reference proteome</keyword>
<gene>
    <name evidence="8" type="ORF">C495_06038</name>
</gene>
<dbReference type="Pfam" id="PF13240">
    <property type="entry name" value="Zn_Ribbon_1"/>
    <property type="match status" value="1"/>
</dbReference>
<proteinExistence type="predicted"/>
<dbReference type="Proteomes" id="UP000011661">
    <property type="component" value="Unassembled WGS sequence"/>
</dbReference>
<keyword evidence="4 6" id="KW-0472">Membrane</keyword>